<dbReference type="Pfam" id="PF01230">
    <property type="entry name" value="HIT"/>
    <property type="match status" value="1"/>
</dbReference>
<dbReference type="GO" id="GO:0003824">
    <property type="term" value="F:catalytic activity"/>
    <property type="evidence" value="ECO:0007669"/>
    <property type="project" value="InterPro"/>
</dbReference>
<evidence type="ECO:0000313" key="4">
    <source>
        <dbReference type="Proteomes" id="UP000509367"/>
    </source>
</evidence>
<comment type="caution">
    <text evidence="1">Lacks conserved residue(s) required for the propagation of feature annotation.</text>
</comment>
<dbReference type="KEGG" id="orm:HTY61_13710"/>
<reference evidence="3 4" key="1">
    <citation type="submission" date="2020-06" db="EMBL/GenBank/DDBJ databases">
        <title>Oricola thermophila sp. nov. isolated from a tidal sediments.</title>
        <authorList>
            <person name="Kwon K.K."/>
            <person name="Yang S.-H."/>
            <person name="Park M.-J."/>
        </authorList>
    </citation>
    <scope>NUCLEOTIDE SEQUENCE [LARGE SCALE GENOMIC DNA]</scope>
    <source>
        <strain evidence="3 4">MEBiC13590</strain>
    </source>
</reference>
<accession>A0A6N1VF99</accession>
<name>A0A6N1VF99_9HYPH</name>
<dbReference type="PIRSF" id="PIRSF000714">
    <property type="entry name" value="HIT"/>
    <property type="match status" value="1"/>
</dbReference>
<keyword evidence="4" id="KW-1185">Reference proteome</keyword>
<evidence type="ECO:0000259" key="2">
    <source>
        <dbReference type="PROSITE" id="PS51084"/>
    </source>
</evidence>
<dbReference type="InterPro" id="IPR036265">
    <property type="entry name" value="HIT-like_sf"/>
</dbReference>
<protein>
    <submittedName>
        <fullName evidence="3">HIT domain-containing protein</fullName>
    </submittedName>
</protein>
<dbReference type="Proteomes" id="UP000509367">
    <property type="component" value="Chromosome"/>
</dbReference>
<dbReference type="Gene3D" id="3.30.428.10">
    <property type="entry name" value="HIT-like"/>
    <property type="match status" value="1"/>
</dbReference>
<proteinExistence type="predicted"/>
<dbReference type="EMBL" id="CP054836">
    <property type="protein sequence ID" value="QKV19438.1"/>
    <property type="molecule type" value="Genomic_DNA"/>
</dbReference>
<organism evidence="3 4">
    <name type="scientific">Oricola thermophila</name>
    <dbReference type="NCBI Taxonomy" id="2742145"/>
    <lineage>
        <taxon>Bacteria</taxon>
        <taxon>Pseudomonadati</taxon>
        <taxon>Pseudomonadota</taxon>
        <taxon>Alphaproteobacteria</taxon>
        <taxon>Hyphomicrobiales</taxon>
        <taxon>Ahrensiaceae</taxon>
        <taxon>Oricola</taxon>
    </lineage>
</organism>
<dbReference type="SUPFAM" id="SSF54197">
    <property type="entry name" value="HIT-like"/>
    <property type="match status" value="1"/>
</dbReference>
<sequence length="138" mass="15617">MKQFCLDPTLAADTIPVADLGLCRLLLMNDSRFPWMILVPKRADVTEIYELSPLDQTMLTFETVTVSEHLRVLTGCHKVNVAALGNQVRQLHMHVIARHVDDDAWPNPVWGSGRAKPYAREAAEHFISEFTASFQERS</sequence>
<dbReference type="RefSeq" id="WP_175277330.1">
    <property type="nucleotide sequence ID" value="NZ_CP054836.1"/>
</dbReference>
<dbReference type="InterPro" id="IPR026026">
    <property type="entry name" value="HIT_Hint"/>
</dbReference>
<dbReference type="AlphaFoldDB" id="A0A6N1VF99"/>
<feature type="domain" description="HIT" evidence="2">
    <location>
        <begin position="36"/>
        <end position="105"/>
    </location>
</feature>
<evidence type="ECO:0000313" key="3">
    <source>
        <dbReference type="EMBL" id="QKV19438.1"/>
    </source>
</evidence>
<evidence type="ECO:0000256" key="1">
    <source>
        <dbReference type="PROSITE-ProRule" id="PRU00464"/>
    </source>
</evidence>
<dbReference type="PROSITE" id="PS51084">
    <property type="entry name" value="HIT_2"/>
    <property type="match status" value="1"/>
</dbReference>
<dbReference type="InterPro" id="IPR011146">
    <property type="entry name" value="HIT-like"/>
</dbReference>
<gene>
    <name evidence="3" type="ORF">HTY61_13710</name>
</gene>